<reference evidence="1 2" key="1">
    <citation type="submission" date="2020-02" db="EMBL/GenBank/DDBJ databases">
        <authorList>
            <person name="Ferguson B K."/>
        </authorList>
    </citation>
    <scope>NUCLEOTIDE SEQUENCE [LARGE SCALE GENOMIC DNA]</scope>
</reference>
<accession>A0A6H5GVJ0</accession>
<name>A0A6H5GVJ0_9HEMI</name>
<evidence type="ECO:0000313" key="1">
    <source>
        <dbReference type="EMBL" id="CAB0006691.1"/>
    </source>
</evidence>
<keyword evidence="2" id="KW-1185">Reference proteome</keyword>
<sequence>MSGSHPRLGLRPMGTGSVAKINCSYTRSMTTTPFMRLAANGVRRANKNFL</sequence>
<proteinExistence type="predicted"/>
<dbReference type="EMBL" id="CADCXU010018215">
    <property type="protein sequence ID" value="CAB0006691.1"/>
    <property type="molecule type" value="Genomic_DNA"/>
</dbReference>
<gene>
    <name evidence="1" type="ORF">NTEN_LOCUS12168</name>
</gene>
<dbReference type="AlphaFoldDB" id="A0A6H5GVJ0"/>
<protein>
    <submittedName>
        <fullName evidence="1">Uncharacterized protein</fullName>
    </submittedName>
</protein>
<dbReference type="Proteomes" id="UP000479000">
    <property type="component" value="Unassembled WGS sequence"/>
</dbReference>
<evidence type="ECO:0000313" key="2">
    <source>
        <dbReference type="Proteomes" id="UP000479000"/>
    </source>
</evidence>
<organism evidence="1 2">
    <name type="scientific">Nesidiocoris tenuis</name>
    <dbReference type="NCBI Taxonomy" id="355587"/>
    <lineage>
        <taxon>Eukaryota</taxon>
        <taxon>Metazoa</taxon>
        <taxon>Ecdysozoa</taxon>
        <taxon>Arthropoda</taxon>
        <taxon>Hexapoda</taxon>
        <taxon>Insecta</taxon>
        <taxon>Pterygota</taxon>
        <taxon>Neoptera</taxon>
        <taxon>Paraneoptera</taxon>
        <taxon>Hemiptera</taxon>
        <taxon>Heteroptera</taxon>
        <taxon>Panheteroptera</taxon>
        <taxon>Cimicomorpha</taxon>
        <taxon>Miridae</taxon>
        <taxon>Dicyphina</taxon>
        <taxon>Nesidiocoris</taxon>
    </lineage>
</organism>